<dbReference type="HOGENOM" id="CLU_2329242_0_0_7"/>
<dbReference type="EMBL" id="CP000527">
    <property type="protein sequence ID" value="ABM27644.1"/>
    <property type="molecule type" value="Genomic_DNA"/>
</dbReference>
<organism evidence="2 3">
    <name type="scientific">Nitratidesulfovibrio vulgaris (strain DP4)</name>
    <name type="common">Desulfovibrio vulgaris</name>
    <dbReference type="NCBI Taxonomy" id="391774"/>
    <lineage>
        <taxon>Bacteria</taxon>
        <taxon>Pseudomonadati</taxon>
        <taxon>Thermodesulfobacteriota</taxon>
        <taxon>Desulfovibrionia</taxon>
        <taxon>Desulfovibrionales</taxon>
        <taxon>Desulfovibrionaceae</taxon>
        <taxon>Nitratidesulfovibrio</taxon>
    </lineage>
</organism>
<sequence>MDYREGTREEANRHMAAHYGRNDRGGYPSPMRSCRPGAAGREPVILVGLDAICGAVGAGQIAVKRWIRDEGFPARRCSDGKYRADPESVRKWFGRERG</sequence>
<gene>
    <name evidence="2" type="ordered locus">Dvul_0621</name>
</gene>
<evidence type="ECO:0000313" key="2">
    <source>
        <dbReference type="EMBL" id="ABM27644.1"/>
    </source>
</evidence>
<dbReference type="RefSeq" id="WP_011791730.1">
    <property type="nucleotide sequence ID" value="NC_008751.1"/>
</dbReference>
<dbReference type="KEGG" id="dvl:Dvul_0621"/>
<name>A0A0H3A6I1_NITV4</name>
<proteinExistence type="predicted"/>
<accession>A0A0H3A6I1</accession>
<dbReference type="Proteomes" id="UP000009173">
    <property type="component" value="Chromosome"/>
</dbReference>
<protein>
    <recommendedName>
        <fullName evidence="4">Helix-turn-helix domain-containing protein</fullName>
    </recommendedName>
</protein>
<feature type="compositionally biased region" description="Basic and acidic residues" evidence="1">
    <location>
        <begin position="1"/>
        <end position="13"/>
    </location>
</feature>
<evidence type="ECO:0000256" key="1">
    <source>
        <dbReference type="SAM" id="MobiDB-lite"/>
    </source>
</evidence>
<feature type="region of interest" description="Disordered" evidence="1">
    <location>
        <begin position="1"/>
        <end position="34"/>
    </location>
</feature>
<reference evidence="3" key="1">
    <citation type="journal article" date="2009" name="Environ. Microbiol.">
        <title>Contribution of mobile genetic elements to Desulfovibrio vulgaris genome plasticity.</title>
        <authorList>
            <person name="Walker C.B."/>
            <person name="Stolyar S."/>
            <person name="Chivian D."/>
            <person name="Pinel N."/>
            <person name="Gabster J.A."/>
            <person name="Dehal P.S."/>
            <person name="He Z."/>
            <person name="Yang Z.K."/>
            <person name="Yen H.C."/>
            <person name="Zhou J."/>
            <person name="Wall J.D."/>
            <person name="Hazen T.C."/>
            <person name="Arkin A.P."/>
            <person name="Stahl D.A."/>
        </authorList>
    </citation>
    <scope>NUCLEOTIDE SEQUENCE [LARGE SCALE GENOMIC DNA]</scope>
    <source>
        <strain evidence="3">DP4</strain>
    </source>
</reference>
<evidence type="ECO:0008006" key="4">
    <source>
        <dbReference type="Google" id="ProtNLM"/>
    </source>
</evidence>
<evidence type="ECO:0000313" key="3">
    <source>
        <dbReference type="Proteomes" id="UP000009173"/>
    </source>
</evidence>
<dbReference type="AlphaFoldDB" id="A0A0H3A6I1"/>